<gene>
    <name evidence="2" type="ORF">KAM621c_19120</name>
</gene>
<reference evidence="2" key="1">
    <citation type="submission" date="2022-07" db="EMBL/GenBank/DDBJ databases">
        <title>Complete genome sequence of carbapenem-resistant Citrobacter spp. in Japan.</title>
        <authorList>
            <person name="Maehana S."/>
            <person name="Suzuki M."/>
            <person name="Kitasato H."/>
        </authorList>
    </citation>
    <scope>NUCLEOTIDE SEQUENCE</scope>
    <source>
        <strain evidence="2">KAM621</strain>
    </source>
</reference>
<dbReference type="RefSeq" id="WP_021536924.1">
    <property type="nucleotide sequence ID" value="NZ_AP026382.1"/>
</dbReference>
<evidence type="ECO:0000313" key="2">
    <source>
        <dbReference type="EMBL" id="BDN96807.1"/>
    </source>
</evidence>
<evidence type="ECO:0000256" key="1">
    <source>
        <dbReference type="SAM" id="SignalP"/>
    </source>
</evidence>
<accession>A0AAD1L1N1</accession>
<feature type="chain" id="PRO_5042148449" evidence="1">
    <location>
        <begin position="19"/>
        <end position="153"/>
    </location>
</feature>
<feature type="signal peptide" evidence="1">
    <location>
        <begin position="1"/>
        <end position="18"/>
    </location>
</feature>
<evidence type="ECO:0000313" key="3">
    <source>
        <dbReference type="Proteomes" id="UP001058317"/>
    </source>
</evidence>
<keyword evidence="1" id="KW-0732">Signal</keyword>
<protein>
    <submittedName>
        <fullName evidence="2">Uncharacterized protein</fullName>
    </submittedName>
</protein>
<sequence length="153" mass="16857">MKFKYLALSLLVSLPALAESSLIACSPKDKSGDDSASIWPSPYLSQNKLCFNISANSGSTCVANGKSTSWFTEAVIVDIDGEPQGRDDTWFRVVHPIITDEKIEYVIEGSRDKKNWGGVSHVSINRLTGEAVDWFIADQGGTSYQCHLEKRKI</sequence>
<organism evidence="2 3">
    <name type="scientific">Citrobacter braakii</name>
    <dbReference type="NCBI Taxonomy" id="57706"/>
    <lineage>
        <taxon>Bacteria</taxon>
        <taxon>Pseudomonadati</taxon>
        <taxon>Pseudomonadota</taxon>
        <taxon>Gammaproteobacteria</taxon>
        <taxon>Enterobacterales</taxon>
        <taxon>Enterobacteriaceae</taxon>
        <taxon>Citrobacter</taxon>
        <taxon>Citrobacter freundii complex</taxon>
    </lineage>
</organism>
<proteinExistence type="predicted"/>
<name>A0AAD1L1N1_CITBR</name>
<dbReference type="EMBL" id="AP026382">
    <property type="protein sequence ID" value="BDN96807.1"/>
    <property type="molecule type" value="Genomic_DNA"/>
</dbReference>
<dbReference type="AlphaFoldDB" id="A0AAD1L1N1"/>
<dbReference type="Proteomes" id="UP001058317">
    <property type="component" value="Chromosome"/>
</dbReference>